<keyword evidence="6 11" id="KW-0067">ATP-binding</keyword>
<evidence type="ECO:0000256" key="3">
    <source>
        <dbReference type="ARBA" id="ARBA00016923"/>
    </source>
</evidence>
<dbReference type="EC" id="6.3.5.-" evidence="11"/>
<dbReference type="HAMAP" id="MF_00121">
    <property type="entry name" value="GatB"/>
    <property type="match status" value="1"/>
</dbReference>
<dbReference type="GO" id="GO:0006412">
    <property type="term" value="P:translation"/>
    <property type="evidence" value="ECO:0007669"/>
    <property type="project" value="UniProtKB-UniRule"/>
</dbReference>
<dbReference type="SUPFAM" id="SSF89095">
    <property type="entry name" value="GatB/YqeY motif"/>
    <property type="match status" value="1"/>
</dbReference>
<dbReference type="InterPro" id="IPR006075">
    <property type="entry name" value="Asn/Gln-tRNA_Trfase_suB/E_cat"/>
</dbReference>
<evidence type="ECO:0000256" key="6">
    <source>
        <dbReference type="ARBA" id="ARBA00022840"/>
    </source>
</evidence>
<dbReference type="InterPro" id="IPR018027">
    <property type="entry name" value="Asn/Gln_amidotransferase"/>
</dbReference>
<comment type="subunit">
    <text evidence="2 11">Heterotrimer of A, B and C subunits.</text>
</comment>
<keyword evidence="7 11" id="KW-0648">Protein biosynthesis</keyword>
<dbReference type="InterPro" id="IPR017959">
    <property type="entry name" value="Asn/Gln-tRNA_amidoTrfase_suB/E"/>
</dbReference>
<dbReference type="NCBIfam" id="NF004014">
    <property type="entry name" value="PRK05477.1-4"/>
    <property type="match status" value="1"/>
</dbReference>
<evidence type="ECO:0000259" key="12">
    <source>
        <dbReference type="SMART" id="SM00845"/>
    </source>
</evidence>
<dbReference type="PROSITE" id="PS01234">
    <property type="entry name" value="GATB"/>
    <property type="match status" value="1"/>
</dbReference>
<dbReference type="SUPFAM" id="SSF55931">
    <property type="entry name" value="Glutamine synthetase/guanido kinase"/>
    <property type="match status" value="1"/>
</dbReference>
<comment type="catalytic activity">
    <reaction evidence="10 11">
        <text>L-glutamyl-tRNA(Gln) + L-glutamine + ATP + H2O = L-glutaminyl-tRNA(Gln) + L-glutamate + ADP + phosphate + H(+)</text>
        <dbReference type="Rhea" id="RHEA:17521"/>
        <dbReference type="Rhea" id="RHEA-COMP:9681"/>
        <dbReference type="Rhea" id="RHEA-COMP:9684"/>
        <dbReference type="ChEBI" id="CHEBI:15377"/>
        <dbReference type="ChEBI" id="CHEBI:15378"/>
        <dbReference type="ChEBI" id="CHEBI:29985"/>
        <dbReference type="ChEBI" id="CHEBI:30616"/>
        <dbReference type="ChEBI" id="CHEBI:43474"/>
        <dbReference type="ChEBI" id="CHEBI:58359"/>
        <dbReference type="ChEBI" id="CHEBI:78520"/>
        <dbReference type="ChEBI" id="CHEBI:78521"/>
        <dbReference type="ChEBI" id="CHEBI:456216"/>
    </reaction>
</comment>
<evidence type="ECO:0000256" key="1">
    <source>
        <dbReference type="ARBA" id="ARBA00005306"/>
    </source>
</evidence>
<name>A0AAU7KAB4_9SPHI</name>
<evidence type="ECO:0000256" key="11">
    <source>
        <dbReference type="HAMAP-Rule" id="MF_00121"/>
    </source>
</evidence>
<evidence type="ECO:0000256" key="2">
    <source>
        <dbReference type="ARBA" id="ARBA00011123"/>
    </source>
</evidence>
<dbReference type="Pfam" id="PF02637">
    <property type="entry name" value="GatB_Yqey"/>
    <property type="match status" value="1"/>
</dbReference>
<evidence type="ECO:0000256" key="4">
    <source>
        <dbReference type="ARBA" id="ARBA00022598"/>
    </source>
</evidence>
<proteinExistence type="inferred from homology"/>
<dbReference type="FunFam" id="1.10.10.410:FF:000001">
    <property type="entry name" value="Aspartyl/glutamyl-tRNA(Asn/Gln) amidotransferase subunit B"/>
    <property type="match status" value="1"/>
</dbReference>
<reference evidence="13" key="1">
    <citation type="submission" date="2024-05" db="EMBL/GenBank/DDBJ databases">
        <authorList>
            <person name="Kim S."/>
            <person name="Heo J."/>
            <person name="Choi H."/>
            <person name="Choi Y."/>
            <person name="Kwon S.-W."/>
            <person name="Kim Y."/>
        </authorList>
    </citation>
    <scope>NUCLEOTIDE SEQUENCE</scope>
    <source>
        <strain evidence="13">KACC 23697</strain>
    </source>
</reference>
<accession>A0AAU7KAB4</accession>
<feature type="domain" description="Asn/Gln amidotransferase" evidence="12">
    <location>
        <begin position="337"/>
        <end position="486"/>
    </location>
</feature>
<keyword evidence="4 11" id="KW-0436">Ligase</keyword>
<evidence type="ECO:0000256" key="10">
    <source>
        <dbReference type="ARBA" id="ARBA00047913"/>
    </source>
</evidence>
<dbReference type="InterPro" id="IPR017958">
    <property type="entry name" value="Gln-tRNA_amidoTrfase_suB_CS"/>
</dbReference>
<dbReference type="Gene3D" id="1.10.10.410">
    <property type="match status" value="1"/>
</dbReference>
<comment type="similarity">
    <text evidence="1 11">Belongs to the GatB/GatE family. GatB subfamily.</text>
</comment>
<evidence type="ECO:0000256" key="5">
    <source>
        <dbReference type="ARBA" id="ARBA00022741"/>
    </source>
</evidence>
<dbReference type="InterPro" id="IPR014746">
    <property type="entry name" value="Gln_synth/guanido_kin_cat_dom"/>
</dbReference>
<gene>
    <name evidence="11 13" type="primary">gatB</name>
    <name evidence="13" type="ORF">ABEG20_08575</name>
</gene>
<dbReference type="Pfam" id="PF02934">
    <property type="entry name" value="GatB_N"/>
    <property type="match status" value="1"/>
</dbReference>
<dbReference type="GO" id="GO:0050567">
    <property type="term" value="F:glutaminyl-tRNA synthase (glutamine-hydrolyzing) activity"/>
    <property type="evidence" value="ECO:0007669"/>
    <property type="project" value="UniProtKB-UniRule"/>
</dbReference>
<dbReference type="NCBIfam" id="TIGR00133">
    <property type="entry name" value="gatB"/>
    <property type="match status" value="1"/>
</dbReference>
<evidence type="ECO:0000256" key="9">
    <source>
        <dbReference type="ARBA" id="ARBA00047380"/>
    </source>
</evidence>
<protein>
    <recommendedName>
        <fullName evidence="3 11">Aspartyl/glutamyl-tRNA(Asn/Gln) amidotransferase subunit B</fullName>
        <shortName evidence="11">Asp/Glu-ADT subunit B</shortName>
        <ecNumber evidence="11">6.3.5.-</ecNumber>
    </recommendedName>
</protein>
<dbReference type="GO" id="GO:0005524">
    <property type="term" value="F:ATP binding"/>
    <property type="evidence" value="ECO:0007669"/>
    <property type="project" value="UniProtKB-KW"/>
</dbReference>
<keyword evidence="5 11" id="KW-0547">Nucleotide-binding</keyword>
<comment type="function">
    <text evidence="8 11">Allows the formation of correctly charged Asn-tRNA(Asn) or Gln-tRNA(Gln) through the transamidation of misacylated Asp-tRNA(Asn) or Glu-tRNA(Gln) in organisms which lack either or both of asparaginyl-tRNA or glutaminyl-tRNA synthetases. The reaction takes place in the presence of glutamine and ATP through an activated phospho-Asp-tRNA(Asn) or phospho-Glu-tRNA(Gln).</text>
</comment>
<dbReference type="AlphaFoldDB" id="A0AAU7KAB4"/>
<evidence type="ECO:0000256" key="7">
    <source>
        <dbReference type="ARBA" id="ARBA00022917"/>
    </source>
</evidence>
<evidence type="ECO:0000313" key="13">
    <source>
        <dbReference type="EMBL" id="XBO49652.1"/>
    </source>
</evidence>
<sequence length="487" mass="53843">MPLQEISPQTVFELVSGLEIHVQLNTNTKIFSADSASFGALPNQNISTVSLALPGALPKLNKEVVAKAIRIGLALNCTINQINHFDRKNYFYADLPKGYQITQDNQPICVNGFLELQLADGTKKKIGINRIHLEEDAGKSIHDQDDNYSLVDLNRAGVPLIEIVTEPDIRSSEEASVLLSEIRKLVRHLNVSDGNMEEGSLRCDANISIRPQGTTEFGTRCEVKNLNSMRNVRRAMDFEFGRQVEVVSNGGRIIQSTLNFDADKGTTAPMRTKEEANDYRYFSDPDLQPIYISDDWLAEIKSLMPALPNEISEQMIAEFGISKADAAIFAEDLDLLVYFNTAKPVVNNKKSLINWLIGPIRAVLNEKGIGVAGFKVKPEQLAGAINMVDDKKITQQIAIQQLLPAVESAENADLIHLAQSLNLLISENGDELGGFIDEVLNKYPQQVEAYRKGKKGVLGLFVGEVMKLAKGKADAKKLNELILEKLK</sequence>
<dbReference type="PANTHER" id="PTHR11659">
    <property type="entry name" value="GLUTAMYL-TRNA GLN AMIDOTRANSFERASE SUBUNIT B MITOCHONDRIAL AND PROKARYOTIC PET112-RELATED"/>
    <property type="match status" value="1"/>
</dbReference>
<dbReference type="EMBL" id="CP157485">
    <property type="protein sequence ID" value="XBO49652.1"/>
    <property type="molecule type" value="Genomic_DNA"/>
</dbReference>
<dbReference type="RefSeq" id="WP_406826962.1">
    <property type="nucleotide sequence ID" value="NZ_CP157485.1"/>
</dbReference>
<evidence type="ECO:0000256" key="8">
    <source>
        <dbReference type="ARBA" id="ARBA00024799"/>
    </source>
</evidence>
<organism evidence="13">
    <name type="scientific">Pedobacter sp. KACC 23697</name>
    <dbReference type="NCBI Taxonomy" id="3149230"/>
    <lineage>
        <taxon>Bacteria</taxon>
        <taxon>Pseudomonadati</taxon>
        <taxon>Bacteroidota</taxon>
        <taxon>Sphingobacteriia</taxon>
        <taxon>Sphingobacteriales</taxon>
        <taxon>Sphingobacteriaceae</taxon>
        <taxon>Pedobacter</taxon>
    </lineage>
</organism>
<dbReference type="SMART" id="SM00845">
    <property type="entry name" value="GatB_Yqey"/>
    <property type="match status" value="1"/>
</dbReference>
<dbReference type="NCBIfam" id="NF004012">
    <property type="entry name" value="PRK05477.1-2"/>
    <property type="match status" value="1"/>
</dbReference>
<dbReference type="InterPro" id="IPR023168">
    <property type="entry name" value="GatB_Yqey_C_2"/>
</dbReference>
<comment type="catalytic activity">
    <reaction evidence="9 11">
        <text>L-aspartyl-tRNA(Asn) + L-glutamine + ATP + H2O = L-asparaginyl-tRNA(Asn) + L-glutamate + ADP + phosphate + 2 H(+)</text>
        <dbReference type="Rhea" id="RHEA:14513"/>
        <dbReference type="Rhea" id="RHEA-COMP:9674"/>
        <dbReference type="Rhea" id="RHEA-COMP:9677"/>
        <dbReference type="ChEBI" id="CHEBI:15377"/>
        <dbReference type="ChEBI" id="CHEBI:15378"/>
        <dbReference type="ChEBI" id="CHEBI:29985"/>
        <dbReference type="ChEBI" id="CHEBI:30616"/>
        <dbReference type="ChEBI" id="CHEBI:43474"/>
        <dbReference type="ChEBI" id="CHEBI:58359"/>
        <dbReference type="ChEBI" id="CHEBI:78515"/>
        <dbReference type="ChEBI" id="CHEBI:78516"/>
        <dbReference type="ChEBI" id="CHEBI:456216"/>
    </reaction>
</comment>
<dbReference type="InterPro" id="IPR003789">
    <property type="entry name" value="Asn/Gln_tRNA_amidoTrase-B-like"/>
</dbReference>
<dbReference type="InterPro" id="IPR004413">
    <property type="entry name" value="GatB"/>
</dbReference>